<sequence length="109" mass="11472">MMNEAASEPSETLQSPIRPMTSLETATTPLTPPTQTVGMTSDISSSDGPSPSFIAAPPFVTLQNHIPIPNLKNTSPPLFPNIGGTNSFTPPPLPLFFPTLADQVTLVTV</sequence>
<dbReference type="AlphaFoldDB" id="A0AAU9MM45"/>
<feature type="region of interest" description="Disordered" evidence="1">
    <location>
        <begin position="1"/>
        <end position="56"/>
    </location>
</feature>
<proteinExistence type="predicted"/>
<organism evidence="2 3">
    <name type="scientific">Lactuca virosa</name>
    <dbReference type="NCBI Taxonomy" id="75947"/>
    <lineage>
        <taxon>Eukaryota</taxon>
        <taxon>Viridiplantae</taxon>
        <taxon>Streptophyta</taxon>
        <taxon>Embryophyta</taxon>
        <taxon>Tracheophyta</taxon>
        <taxon>Spermatophyta</taxon>
        <taxon>Magnoliopsida</taxon>
        <taxon>eudicotyledons</taxon>
        <taxon>Gunneridae</taxon>
        <taxon>Pentapetalae</taxon>
        <taxon>asterids</taxon>
        <taxon>campanulids</taxon>
        <taxon>Asterales</taxon>
        <taxon>Asteraceae</taxon>
        <taxon>Cichorioideae</taxon>
        <taxon>Cichorieae</taxon>
        <taxon>Lactucinae</taxon>
        <taxon>Lactuca</taxon>
    </lineage>
</organism>
<reference evidence="2 3" key="1">
    <citation type="submission" date="2022-01" db="EMBL/GenBank/DDBJ databases">
        <authorList>
            <person name="Xiong W."/>
            <person name="Schranz E."/>
        </authorList>
    </citation>
    <scope>NUCLEOTIDE SEQUENCE [LARGE SCALE GENOMIC DNA]</scope>
</reference>
<dbReference type="Proteomes" id="UP001157418">
    <property type="component" value="Unassembled WGS sequence"/>
</dbReference>
<dbReference type="EMBL" id="CAKMRJ010002223">
    <property type="protein sequence ID" value="CAH1427214.1"/>
    <property type="molecule type" value="Genomic_DNA"/>
</dbReference>
<evidence type="ECO:0000313" key="3">
    <source>
        <dbReference type="Proteomes" id="UP001157418"/>
    </source>
</evidence>
<gene>
    <name evidence="2" type="ORF">LVIROSA_LOCUS14243</name>
</gene>
<feature type="compositionally biased region" description="Low complexity" evidence="1">
    <location>
        <begin position="25"/>
        <end position="52"/>
    </location>
</feature>
<accession>A0AAU9MM45</accession>
<keyword evidence="3" id="KW-1185">Reference proteome</keyword>
<evidence type="ECO:0000256" key="1">
    <source>
        <dbReference type="SAM" id="MobiDB-lite"/>
    </source>
</evidence>
<evidence type="ECO:0000313" key="2">
    <source>
        <dbReference type="EMBL" id="CAH1427214.1"/>
    </source>
</evidence>
<name>A0AAU9MM45_9ASTR</name>
<comment type="caution">
    <text evidence="2">The sequence shown here is derived from an EMBL/GenBank/DDBJ whole genome shotgun (WGS) entry which is preliminary data.</text>
</comment>
<protein>
    <submittedName>
        <fullName evidence="2">Uncharacterized protein</fullName>
    </submittedName>
</protein>